<dbReference type="KEGG" id="vnx:VNE69_09130"/>
<evidence type="ECO:0000313" key="1">
    <source>
        <dbReference type="EMBL" id="WUR04577.1"/>
    </source>
</evidence>
<dbReference type="EMBL" id="CP142734">
    <property type="protein sequence ID" value="WUR04577.1"/>
    <property type="molecule type" value="Genomic_DNA"/>
</dbReference>
<dbReference type="RefSeq" id="XP_065330722.1">
    <property type="nucleotide sequence ID" value="XM_065474650.1"/>
</dbReference>
<protein>
    <submittedName>
        <fullName evidence="1">Exosome complex component (CSL4)</fullName>
    </submittedName>
</protein>
<sequence>MICPALGLKCKGKIVKVCFSNILININQIEGNKSLVPYKGILKYDKNMKTGEEVECIIVSYSDNGINCIPL</sequence>
<gene>
    <name evidence="1" type="ORF">VNE69_09130</name>
</gene>
<keyword evidence="2" id="KW-1185">Reference proteome</keyword>
<evidence type="ECO:0000313" key="2">
    <source>
        <dbReference type="Proteomes" id="UP001334084"/>
    </source>
</evidence>
<organism evidence="1 2">
    <name type="scientific">Vairimorpha necatrix</name>
    <dbReference type="NCBI Taxonomy" id="6039"/>
    <lineage>
        <taxon>Eukaryota</taxon>
        <taxon>Fungi</taxon>
        <taxon>Fungi incertae sedis</taxon>
        <taxon>Microsporidia</taxon>
        <taxon>Nosematidae</taxon>
        <taxon>Vairimorpha</taxon>
    </lineage>
</organism>
<name>A0AAX4JFE9_9MICR</name>
<dbReference type="GeneID" id="90542409"/>
<reference evidence="1" key="1">
    <citation type="journal article" date="2024" name="BMC Genomics">
        <title>Functional annotation of a divergent genome using sequence and structure-based similarity.</title>
        <authorList>
            <person name="Svedberg D."/>
            <person name="Winiger R.R."/>
            <person name="Berg A."/>
            <person name="Sharma H."/>
            <person name="Tellgren-Roth C."/>
            <person name="Debrunner-Vossbrinck B.A."/>
            <person name="Vossbrinck C.R."/>
            <person name="Barandun J."/>
        </authorList>
    </citation>
    <scope>NUCLEOTIDE SEQUENCE</scope>
    <source>
        <strain evidence="1">Illinois isolate</strain>
    </source>
</reference>
<dbReference type="AlphaFoldDB" id="A0AAX4JFE9"/>
<accession>A0AAX4JFE9</accession>
<proteinExistence type="predicted"/>
<dbReference type="Proteomes" id="UP001334084">
    <property type="component" value="Chromosome 9"/>
</dbReference>